<dbReference type="Pfam" id="PF06724">
    <property type="entry name" value="DUF1206"/>
    <property type="match status" value="3"/>
</dbReference>
<protein>
    <submittedName>
        <fullName evidence="3">DUF1206 domain-containing protein</fullName>
    </submittedName>
</protein>
<feature type="transmembrane region" description="Helical" evidence="1">
    <location>
        <begin position="56"/>
        <end position="77"/>
    </location>
</feature>
<keyword evidence="1" id="KW-0472">Membrane</keyword>
<dbReference type="RefSeq" id="WP_275631069.1">
    <property type="nucleotide sequence ID" value="NZ_JARGYD010000001.1"/>
</dbReference>
<dbReference type="InterPro" id="IPR009597">
    <property type="entry name" value="DUF1206"/>
</dbReference>
<evidence type="ECO:0000259" key="2">
    <source>
        <dbReference type="Pfam" id="PF06724"/>
    </source>
</evidence>
<sequence length="287" mass="30379">MANSDLSWSVPVMRAGYIGRGLTYLVIAGVSLWTIYRGGQAQGTGESMARLDNSGWGTAVLVLIALGLFAYLIWRLVDAWWDLEAYGSGGKGFIARTGMVVTGVIHGALGVAALSLIFGQGGSDGESKIAHYTGEALAMPYGRYLVGAIGLITLGAGIFYAYKGFAEKYREHLRGNSVTLHMNWALKAGLVAQGVIVGVVGLLFCRAALFGDPEQAGGLKQVFEFLSAQAFGQVIVGVVCVGLLGFALFCFVNAGYRIIPRVADDDIETLGAQLKQLKNKGERSVTA</sequence>
<evidence type="ECO:0000256" key="1">
    <source>
        <dbReference type="SAM" id="Phobius"/>
    </source>
</evidence>
<organism evidence="3 4">
    <name type="scientific">Psychromarinibacter halotolerans</name>
    <dbReference type="NCBI Taxonomy" id="1775175"/>
    <lineage>
        <taxon>Bacteria</taxon>
        <taxon>Pseudomonadati</taxon>
        <taxon>Pseudomonadota</taxon>
        <taxon>Alphaproteobacteria</taxon>
        <taxon>Rhodobacterales</taxon>
        <taxon>Paracoccaceae</taxon>
        <taxon>Psychromarinibacter</taxon>
    </lineage>
</organism>
<accession>A0ABV7GTX3</accession>
<feature type="transmembrane region" description="Helical" evidence="1">
    <location>
        <begin position="98"/>
        <end position="121"/>
    </location>
</feature>
<proteinExistence type="predicted"/>
<feature type="transmembrane region" description="Helical" evidence="1">
    <location>
        <begin position="17"/>
        <end position="36"/>
    </location>
</feature>
<comment type="caution">
    <text evidence="3">The sequence shown here is derived from an EMBL/GenBank/DDBJ whole genome shotgun (WGS) entry which is preliminary data.</text>
</comment>
<dbReference type="Proteomes" id="UP001595632">
    <property type="component" value="Unassembled WGS sequence"/>
</dbReference>
<keyword evidence="1" id="KW-1133">Transmembrane helix</keyword>
<keyword evidence="4" id="KW-1185">Reference proteome</keyword>
<feature type="domain" description="DUF1206" evidence="2">
    <location>
        <begin position="15"/>
        <end position="82"/>
    </location>
</feature>
<feature type="transmembrane region" description="Helical" evidence="1">
    <location>
        <begin position="230"/>
        <end position="252"/>
    </location>
</feature>
<feature type="transmembrane region" description="Helical" evidence="1">
    <location>
        <begin position="141"/>
        <end position="163"/>
    </location>
</feature>
<feature type="transmembrane region" description="Helical" evidence="1">
    <location>
        <begin position="184"/>
        <end position="210"/>
    </location>
</feature>
<keyword evidence="1" id="KW-0812">Transmembrane</keyword>
<feature type="domain" description="DUF1206" evidence="2">
    <location>
        <begin position="188"/>
        <end position="257"/>
    </location>
</feature>
<evidence type="ECO:0000313" key="3">
    <source>
        <dbReference type="EMBL" id="MFC3143796.1"/>
    </source>
</evidence>
<dbReference type="EMBL" id="JBHRTB010000010">
    <property type="protein sequence ID" value="MFC3143796.1"/>
    <property type="molecule type" value="Genomic_DNA"/>
</dbReference>
<gene>
    <name evidence="3" type="ORF">ACFOGP_13830</name>
</gene>
<reference evidence="4" key="1">
    <citation type="journal article" date="2019" name="Int. J. Syst. Evol. Microbiol.">
        <title>The Global Catalogue of Microorganisms (GCM) 10K type strain sequencing project: providing services to taxonomists for standard genome sequencing and annotation.</title>
        <authorList>
            <consortium name="The Broad Institute Genomics Platform"/>
            <consortium name="The Broad Institute Genome Sequencing Center for Infectious Disease"/>
            <person name="Wu L."/>
            <person name="Ma J."/>
        </authorList>
    </citation>
    <scope>NUCLEOTIDE SEQUENCE [LARGE SCALE GENOMIC DNA]</scope>
    <source>
        <strain evidence="4">KCTC 52366</strain>
    </source>
</reference>
<evidence type="ECO:0000313" key="4">
    <source>
        <dbReference type="Proteomes" id="UP001595632"/>
    </source>
</evidence>
<feature type="domain" description="DUF1206" evidence="2">
    <location>
        <begin position="98"/>
        <end position="165"/>
    </location>
</feature>
<name>A0ABV7GTX3_9RHOB</name>